<comment type="caution">
    <text evidence="2">The sequence shown here is derived from an EMBL/GenBank/DDBJ whole genome shotgun (WGS) entry which is preliminary data.</text>
</comment>
<reference evidence="2 3" key="1">
    <citation type="submission" date="2022-11" db="EMBL/GenBank/DDBJ databases">
        <title>Minimal conservation of predation-associated metabolite biosynthetic gene clusters underscores biosynthetic potential of Myxococcota including descriptions for ten novel species: Archangium lansinium sp. nov., Myxococcus landrumus sp. nov., Nannocystis bai.</title>
        <authorList>
            <person name="Ahearne A."/>
            <person name="Stevens C."/>
            <person name="Dowd S."/>
        </authorList>
    </citation>
    <scope>NUCLEOTIDE SEQUENCE [LARGE SCALE GENOMIC DNA]</scope>
    <source>
        <strain evidence="2 3">NCELM</strain>
    </source>
</reference>
<gene>
    <name evidence="2" type="ORF">POL58_33395</name>
</gene>
<dbReference type="SMART" id="SM00382">
    <property type="entry name" value="AAA"/>
    <property type="match status" value="1"/>
</dbReference>
<dbReference type="InterPro" id="IPR052934">
    <property type="entry name" value="Methyl-DNA_Rec/Restrict_Enz"/>
</dbReference>
<dbReference type="PANTHER" id="PTHR37291:SF1">
    <property type="entry name" value="TYPE IV METHYL-DIRECTED RESTRICTION ENZYME ECOKMCRB SUBUNIT"/>
    <property type="match status" value="1"/>
</dbReference>
<accession>A0ABT5BEX4</accession>
<organism evidence="2 3">
    <name type="scientific">Nannocystis radixulma</name>
    <dbReference type="NCBI Taxonomy" id="2995305"/>
    <lineage>
        <taxon>Bacteria</taxon>
        <taxon>Pseudomonadati</taxon>
        <taxon>Myxococcota</taxon>
        <taxon>Polyangia</taxon>
        <taxon>Nannocystales</taxon>
        <taxon>Nannocystaceae</taxon>
        <taxon>Nannocystis</taxon>
    </lineage>
</organism>
<dbReference type="Pfam" id="PF14338">
    <property type="entry name" value="Mrr_N"/>
    <property type="match status" value="1"/>
</dbReference>
<evidence type="ECO:0000313" key="2">
    <source>
        <dbReference type="EMBL" id="MDC0672695.1"/>
    </source>
</evidence>
<dbReference type="Proteomes" id="UP001217838">
    <property type="component" value="Unassembled WGS sequence"/>
</dbReference>
<dbReference type="EMBL" id="JAQNDN010000019">
    <property type="protein sequence ID" value="MDC0672695.1"/>
    <property type="molecule type" value="Genomic_DNA"/>
</dbReference>
<dbReference type="CDD" id="cd00009">
    <property type="entry name" value="AAA"/>
    <property type="match status" value="1"/>
</dbReference>
<feature type="domain" description="AAA+ ATPase" evidence="1">
    <location>
        <begin position="312"/>
        <end position="474"/>
    </location>
</feature>
<proteinExistence type="predicted"/>
<dbReference type="InterPro" id="IPR011704">
    <property type="entry name" value="ATPase_dyneun-rel_AAA"/>
</dbReference>
<evidence type="ECO:0000313" key="3">
    <source>
        <dbReference type="Proteomes" id="UP001217838"/>
    </source>
</evidence>
<dbReference type="SUPFAM" id="SSF52540">
    <property type="entry name" value="P-loop containing nucleoside triphosphate hydrolases"/>
    <property type="match status" value="1"/>
</dbReference>
<dbReference type="InterPro" id="IPR003593">
    <property type="entry name" value="AAA+_ATPase"/>
</dbReference>
<dbReference type="Pfam" id="PF07728">
    <property type="entry name" value="AAA_5"/>
    <property type="match status" value="1"/>
</dbReference>
<dbReference type="RefSeq" id="WP_272004666.1">
    <property type="nucleotide sequence ID" value="NZ_JAQNDN010000019.1"/>
</dbReference>
<dbReference type="Gene3D" id="3.40.50.300">
    <property type="entry name" value="P-loop containing nucleotide triphosphate hydrolases"/>
    <property type="match status" value="1"/>
</dbReference>
<keyword evidence="3" id="KW-1185">Reference proteome</keyword>
<protein>
    <submittedName>
        <fullName evidence="2">AAA family ATPase</fullName>
    </submittedName>
</protein>
<dbReference type="InterPro" id="IPR027417">
    <property type="entry name" value="P-loop_NTPase"/>
</dbReference>
<sequence length="574" mass="65040">MSAKVQEPHIRELEAAIAGLAPGDKVWVLPLFRALAESDGRAAPREVEERIYRYFADKLRPQQWAHVIRTAAIRWARNTLSKLGALAGPRGVWEWTPLGHAYWLRHKEDPLVHPESWPAVSDEEDVGAFDAPPETVEATHREAYQIPLLRVLLNGPLSRQELLAKLVREIDDQLLPGDRRIATKGYPVVRYRAGWTLSQLNKNGEVKNVGHGQWEITDAGKARLDREGREWSIERYRGSHAEVRALKGATRNGMGELEAREPVTVKEEADDEWDLSLWQRGKQSVGDALFTAIDARIRPDLGANVGGKRSGLPRNIILYGPPGTGKTHIATRIAAMLTGEEQPTDDGRYRMVQFHPSYAYEDFIQGLRPDLERSTMRYSIQSGPFLKICDAASEDPERFHVLVIDEINRGDPARIFGEALYALEYRDRPVGLATGAQLVVPPNLVVIGTMNSVDRSVALMDYALRRRFAFIYMAPDLELLRRQFAAAPRVDELIQVVQNVNAWLLRRLGREFVLGHSFFMNPAYPLDRPESLGLIWQLDIEPMLEEYLFHDREGLAEIKRHWLSWTAGLLKDGS</sequence>
<dbReference type="InterPro" id="IPR025745">
    <property type="entry name" value="Mrr-like_N_dom"/>
</dbReference>
<name>A0ABT5BEX4_9BACT</name>
<evidence type="ECO:0000259" key="1">
    <source>
        <dbReference type="SMART" id="SM00382"/>
    </source>
</evidence>
<dbReference type="PANTHER" id="PTHR37291">
    <property type="entry name" value="5-METHYLCYTOSINE-SPECIFIC RESTRICTION ENZYME B"/>
    <property type="match status" value="1"/>
</dbReference>